<dbReference type="AlphaFoldDB" id="A0AAN6YTN5"/>
<dbReference type="Proteomes" id="UP001302812">
    <property type="component" value="Unassembled WGS sequence"/>
</dbReference>
<organism evidence="2 3">
    <name type="scientific">Canariomyces notabilis</name>
    <dbReference type="NCBI Taxonomy" id="2074819"/>
    <lineage>
        <taxon>Eukaryota</taxon>
        <taxon>Fungi</taxon>
        <taxon>Dikarya</taxon>
        <taxon>Ascomycota</taxon>
        <taxon>Pezizomycotina</taxon>
        <taxon>Sordariomycetes</taxon>
        <taxon>Sordariomycetidae</taxon>
        <taxon>Sordariales</taxon>
        <taxon>Chaetomiaceae</taxon>
        <taxon>Canariomyces</taxon>
    </lineage>
</organism>
<dbReference type="GeneID" id="89938997"/>
<feature type="region of interest" description="Disordered" evidence="1">
    <location>
        <begin position="1"/>
        <end position="86"/>
    </location>
</feature>
<name>A0AAN6YTN5_9PEZI</name>
<feature type="compositionally biased region" description="Polar residues" evidence="1">
    <location>
        <begin position="37"/>
        <end position="48"/>
    </location>
</feature>
<feature type="compositionally biased region" description="Polar residues" evidence="1">
    <location>
        <begin position="1"/>
        <end position="11"/>
    </location>
</feature>
<feature type="compositionally biased region" description="Acidic residues" evidence="1">
    <location>
        <begin position="334"/>
        <end position="347"/>
    </location>
</feature>
<proteinExistence type="predicted"/>
<comment type="caution">
    <text evidence="2">The sequence shown here is derived from an EMBL/GenBank/DDBJ whole genome shotgun (WGS) entry which is preliminary data.</text>
</comment>
<evidence type="ECO:0000256" key="1">
    <source>
        <dbReference type="SAM" id="MobiDB-lite"/>
    </source>
</evidence>
<accession>A0AAN6YTN5</accession>
<feature type="compositionally biased region" description="Low complexity" evidence="1">
    <location>
        <begin position="176"/>
        <end position="197"/>
    </location>
</feature>
<evidence type="ECO:0000313" key="2">
    <source>
        <dbReference type="EMBL" id="KAK4113720.1"/>
    </source>
</evidence>
<feature type="compositionally biased region" description="Polar residues" evidence="1">
    <location>
        <begin position="324"/>
        <end position="333"/>
    </location>
</feature>
<reference evidence="2" key="2">
    <citation type="submission" date="2023-05" db="EMBL/GenBank/DDBJ databases">
        <authorList>
            <consortium name="Lawrence Berkeley National Laboratory"/>
            <person name="Steindorff A."/>
            <person name="Hensen N."/>
            <person name="Bonometti L."/>
            <person name="Westerberg I."/>
            <person name="Brannstrom I.O."/>
            <person name="Guillou S."/>
            <person name="Cros-Aarteil S."/>
            <person name="Calhoun S."/>
            <person name="Haridas S."/>
            <person name="Kuo A."/>
            <person name="Mondo S."/>
            <person name="Pangilinan J."/>
            <person name="Riley R."/>
            <person name="Labutti K."/>
            <person name="Andreopoulos B."/>
            <person name="Lipzen A."/>
            <person name="Chen C."/>
            <person name="Yanf M."/>
            <person name="Daum C."/>
            <person name="Ng V."/>
            <person name="Clum A."/>
            <person name="Ohm R."/>
            <person name="Martin F."/>
            <person name="Silar P."/>
            <person name="Natvig D."/>
            <person name="Lalanne C."/>
            <person name="Gautier V."/>
            <person name="Ament-Velasquez S.L."/>
            <person name="Kruys A."/>
            <person name="Hutchinson M.I."/>
            <person name="Powell A.J."/>
            <person name="Barry K."/>
            <person name="Miller A.N."/>
            <person name="Grigoriev I.V."/>
            <person name="Debuchy R."/>
            <person name="Gladieux P."/>
            <person name="Thoren M.H."/>
            <person name="Johannesson H."/>
        </authorList>
    </citation>
    <scope>NUCLEOTIDE SEQUENCE</scope>
    <source>
        <strain evidence="2">CBS 508.74</strain>
    </source>
</reference>
<feature type="region of interest" description="Disordered" evidence="1">
    <location>
        <begin position="163"/>
        <end position="225"/>
    </location>
</feature>
<feature type="compositionally biased region" description="Acidic residues" evidence="1">
    <location>
        <begin position="365"/>
        <end position="377"/>
    </location>
</feature>
<protein>
    <submittedName>
        <fullName evidence="2">Uncharacterized protein</fullName>
    </submittedName>
</protein>
<dbReference type="RefSeq" id="XP_064671290.1">
    <property type="nucleotide sequence ID" value="XM_064814872.1"/>
</dbReference>
<feature type="region of interest" description="Disordered" evidence="1">
    <location>
        <begin position="324"/>
        <end position="377"/>
    </location>
</feature>
<keyword evidence="3" id="KW-1185">Reference proteome</keyword>
<dbReference type="EMBL" id="MU853338">
    <property type="protein sequence ID" value="KAK4113720.1"/>
    <property type="molecule type" value="Genomic_DNA"/>
</dbReference>
<gene>
    <name evidence="2" type="ORF">N656DRAFT_777716</name>
</gene>
<sequence>MLNEISRQLVGNTRRYSRSSNGQHRLPNAMKICKPGSASNSPKSSTLQSRRRTLIGDGFRGRQQSPAASSAHVPTPASDILGEPLYEPCSRPARPVSWHPSVNYFTQQPFPSQQGSSTTPYAYSTYDEADILASLQNLPPTPAIYSGYTSPVNSSPLSLPYSSFSSQPVYSPPSQPVSTQFEQSRQQQQQAPTSQHSPCASYGPDAAVPDSTYLPASRGPDNRLGWSPYPANDAILSLSAAPPTPEDFACSLVSNGAVTGSDAEPKAQTEQAFQPVIVDDDGGKESDGEILYGMGLYDMPGRSKRAATPHSSLNMLHRSAIFSLLSSRDSGQTGEEEEDEEDEEDEADAGKGLGLKLEDAWEPPVSDDEEEGAEDAD</sequence>
<evidence type="ECO:0000313" key="3">
    <source>
        <dbReference type="Proteomes" id="UP001302812"/>
    </source>
</evidence>
<reference evidence="2" key="1">
    <citation type="journal article" date="2023" name="Mol. Phylogenet. Evol.">
        <title>Genome-scale phylogeny and comparative genomics of the fungal order Sordariales.</title>
        <authorList>
            <person name="Hensen N."/>
            <person name="Bonometti L."/>
            <person name="Westerberg I."/>
            <person name="Brannstrom I.O."/>
            <person name="Guillou S."/>
            <person name="Cros-Aarteil S."/>
            <person name="Calhoun S."/>
            <person name="Haridas S."/>
            <person name="Kuo A."/>
            <person name="Mondo S."/>
            <person name="Pangilinan J."/>
            <person name="Riley R."/>
            <person name="LaButti K."/>
            <person name="Andreopoulos B."/>
            <person name="Lipzen A."/>
            <person name="Chen C."/>
            <person name="Yan M."/>
            <person name="Daum C."/>
            <person name="Ng V."/>
            <person name="Clum A."/>
            <person name="Steindorff A."/>
            <person name="Ohm R.A."/>
            <person name="Martin F."/>
            <person name="Silar P."/>
            <person name="Natvig D.O."/>
            <person name="Lalanne C."/>
            <person name="Gautier V."/>
            <person name="Ament-Velasquez S.L."/>
            <person name="Kruys A."/>
            <person name="Hutchinson M.I."/>
            <person name="Powell A.J."/>
            <person name="Barry K."/>
            <person name="Miller A.N."/>
            <person name="Grigoriev I.V."/>
            <person name="Debuchy R."/>
            <person name="Gladieux P."/>
            <person name="Hiltunen Thoren M."/>
            <person name="Johannesson H."/>
        </authorList>
    </citation>
    <scope>NUCLEOTIDE SEQUENCE</scope>
    <source>
        <strain evidence="2">CBS 508.74</strain>
    </source>
</reference>